<keyword evidence="2" id="KW-0812">Transmembrane</keyword>
<evidence type="ECO:0000256" key="1">
    <source>
        <dbReference type="SAM" id="MobiDB-lite"/>
    </source>
</evidence>
<proteinExistence type="predicted"/>
<evidence type="ECO:0000256" key="2">
    <source>
        <dbReference type="SAM" id="Phobius"/>
    </source>
</evidence>
<feature type="compositionally biased region" description="Polar residues" evidence="1">
    <location>
        <begin position="179"/>
        <end position="192"/>
    </location>
</feature>
<evidence type="ECO:0000313" key="3">
    <source>
        <dbReference type="EMBL" id="MDN3713683.1"/>
    </source>
</evidence>
<keyword evidence="4" id="KW-1185">Reference proteome</keyword>
<comment type="caution">
    <text evidence="3">The sequence shown here is derived from an EMBL/GenBank/DDBJ whole genome shotgun (WGS) entry which is preliminary data.</text>
</comment>
<protein>
    <submittedName>
        <fullName evidence="3">Uncharacterized protein</fullName>
    </submittedName>
</protein>
<evidence type="ECO:0000313" key="4">
    <source>
        <dbReference type="Proteomes" id="UP001243846"/>
    </source>
</evidence>
<organism evidence="3 4">
    <name type="scientific">Paracoccus cavernae</name>
    <dbReference type="NCBI Taxonomy" id="1571207"/>
    <lineage>
        <taxon>Bacteria</taxon>
        <taxon>Pseudomonadati</taxon>
        <taxon>Pseudomonadota</taxon>
        <taxon>Alphaproteobacteria</taxon>
        <taxon>Rhodobacterales</taxon>
        <taxon>Paracoccaceae</taxon>
        <taxon>Paracoccus</taxon>
    </lineage>
</organism>
<name>A0ABT8DA62_9RHOB</name>
<gene>
    <name evidence="3" type="ORF">QWZ10_21515</name>
</gene>
<reference evidence="4" key="1">
    <citation type="journal article" date="2019" name="Int. J. Syst. Evol. Microbiol.">
        <title>The Global Catalogue of Microorganisms (GCM) 10K type strain sequencing project: providing services to taxonomists for standard genome sequencing and annotation.</title>
        <authorList>
            <consortium name="The Broad Institute Genomics Platform"/>
            <consortium name="The Broad Institute Genome Sequencing Center for Infectious Disease"/>
            <person name="Wu L."/>
            <person name="Ma J."/>
        </authorList>
    </citation>
    <scope>NUCLEOTIDE SEQUENCE [LARGE SCALE GENOMIC DNA]</scope>
    <source>
        <strain evidence="4">CECT 8482</strain>
    </source>
</reference>
<sequence>MLQIDPQFRQMGKGARRRRRRIGAIRVTVAAAALVGALGLLWHQTGPWPVLTRLLPDAAGGGDLEQQIVQTESEFDIAPVVRGDTFTDIAGDPMIIQGESSEADSGTLLPGPADLSPIRVGAPAPDRLAMVSEDLYLRERRLVAALPSTREEFALFQAERSRERLMTVAASADAGQEAGGTTTALDPAGRNSSSIAFTRDGATRMPLWQDLIVQIRIPSDIATLLGDNGFDLADAARVKARMVAQLDIPEELPRGSLLALRYRMQAGRREIMQLSLYNSGTYVGALAIGATGQLVTAADPWADQPLLGQSVEEDLAGTARSSVCST</sequence>
<dbReference type="Proteomes" id="UP001243846">
    <property type="component" value="Unassembled WGS sequence"/>
</dbReference>
<dbReference type="EMBL" id="JAUFRC010000002">
    <property type="protein sequence ID" value="MDN3713683.1"/>
    <property type="molecule type" value="Genomic_DNA"/>
</dbReference>
<feature type="transmembrane region" description="Helical" evidence="2">
    <location>
        <begin position="21"/>
        <end position="42"/>
    </location>
</feature>
<feature type="region of interest" description="Disordered" evidence="1">
    <location>
        <begin position="171"/>
        <end position="192"/>
    </location>
</feature>
<keyword evidence="2" id="KW-1133">Transmembrane helix</keyword>
<keyword evidence="2" id="KW-0472">Membrane</keyword>
<accession>A0ABT8DA62</accession>